<keyword evidence="1 2" id="KW-0238">DNA-binding</keyword>
<feature type="DNA-binding region" description="H-T-H motif" evidence="2">
    <location>
        <begin position="37"/>
        <end position="56"/>
    </location>
</feature>
<dbReference type="InterPro" id="IPR009057">
    <property type="entry name" value="Homeodomain-like_sf"/>
</dbReference>
<name>A0ABQ3ZPS7_9ACTN</name>
<dbReference type="PRINTS" id="PR00455">
    <property type="entry name" value="HTHTETR"/>
</dbReference>
<dbReference type="Pfam" id="PF00440">
    <property type="entry name" value="TetR_N"/>
    <property type="match status" value="1"/>
</dbReference>
<dbReference type="PROSITE" id="PS50977">
    <property type="entry name" value="HTH_TETR_2"/>
    <property type="match status" value="1"/>
</dbReference>
<sequence length="206" mass="22508">MAPQATGRRAEYAAATRDAILAAARELFVSQGYFGTRVEDIARTARVAPATVYAVGGGKNGLLRELIETAVRSGENDDIRARLSTHTDARELIGYVVETSRSKFEQWSPLMRQVVAAAPREPGVRESLDVAHASLRDALARTAERLAELGALRPELDAVTATDVLWFYLGNSSYFTMIDDLSWPLPRAAAWLEENLTFALLGTPTT</sequence>
<evidence type="ECO:0000313" key="4">
    <source>
        <dbReference type="EMBL" id="GIE20586.1"/>
    </source>
</evidence>
<evidence type="ECO:0000259" key="3">
    <source>
        <dbReference type="PROSITE" id="PS50977"/>
    </source>
</evidence>
<feature type="domain" description="HTH tetR-type" evidence="3">
    <location>
        <begin position="14"/>
        <end position="74"/>
    </location>
</feature>
<dbReference type="InterPro" id="IPR036271">
    <property type="entry name" value="Tet_transcr_reg_TetR-rel_C_sf"/>
</dbReference>
<evidence type="ECO:0000256" key="2">
    <source>
        <dbReference type="PROSITE-ProRule" id="PRU00335"/>
    </source>
</evidence>
<dbReference type="RefSeq" id="WP_239158936.1">
    <property type="nucleotide sequence ID" value="NZ_BAAATV010000008.1"/>
</dbReference>
<comment type="caution">
    <text evidence="4">The sequence shown here is derived from an EMBL/GenBank/DDBJ whole genome shotgun (WGS) entry which is preliminary data.</text>
</comment>
<protein>
    <submittedName>
        <fullName evidence="4">TetR family transcriptional regulator</fullName>
    </submittedName>
</protein>
<dbReference type="PANTHER" id="PTHR30055:SF226">
    <property type="entry name" value="HTH-TYPE TRANSCRIPTIONAL REGULATOR PKSA"/>
    <property type="match status" value="1"/>
</dbReference>
<dbReference type="Gene3D" id="1.10.357.10">
    <property type="entry name" value="Tetracycline Repressor, domain 2"/>
    <property type="match status" value="1"/>
</dbReference>
<reference evidence="4 5" key="1">
    <citation type="submission" date="2021-01" db="EMBL/GenBank/DDBJ databases">
        <title>Whole genome shotgun sequence of Actinoplanes humidus NBRC 14915.</title>
        <authorList>
            <person name="Komaki H."/>
            <person name="Tamura T."/>
        </authorList>
    </citation>
    <scope>NUCLEOTIDE SEQUENCE [LARGE SCALE GENOMIC DNA]</scope>
    <source>
        <strain evidence="4 5">NBRC 14915</strain>
    </source>
</reference>
<dbReference type="SUPFAM" id="SSF48498">
    <property type="entry name" value="Tetracyclin repressor-like, C-terminal domain"/>
    <property type="match status" value="1"/>
</dbReference>
<dbReference type="EMBL" id="BOMN01000041">
    <property type="protein sequence ID" value="GIE20586.1"/>
    <property type="molecule type" value="Genomic_DNA"/>
</dbReference>
<dbReference type="PANTHER" id="PTHR30055">
    <property type="entry name" value="HTH-TYPE TRANSCRIPTIONAL REGULATOR RUTR"/>
    <property type="match status" value="1"/>
</dbReference>
<gene>
    <name evidence="4" type="ORF">Ahu01nite_036880</name>
</gene>
<dbReference type="InterPro" id="IPR050109">
    <property type="entry name" value="HTH-type_TetR-like_transc_reg"/>
</dbReference>
<dbReference type="SUPFAM" id="SSF46689">
    <property type="entry name" value="Homeodomain-like"/>
    <property type="match status" value="1"/>
</dbReference>
<evidence type="ECO:0000256" key="1">
    <source>
        <dbReference type="ARBA" id="ARBA00023125"/>
    </source>
</evidence>
<organism evidence="4 5">
    <name type="scientific">Winogradskya humida</name>
    <dbReference type="NCBI Taxonomy" id="113566"/>
    <lineage>
        <taxon>Bacteria</taxon>
        <taxon>Bacillati</taxon>
        <taxon>Actinomycetota</taxon>
        <taxon>Actinomycetes</taxon>
        <taxon>Micromonosporales</taxon>
        <taxon>Micromonosporaceae</taxon>
        <taxon>Winogradskya</taxon>
    </lineage>
</organism>
<accession>A0ABQ3ZPS7</accession>
<evidence type="ECO:0000313" key="5">
    <source>
        <dbReference type="Proteomes" id="UP000603200"/>
    </source>
</evidence>
<dbReference type="InterPro" id="IPR001647">
    <property type="entry name" value="HTH_TetR"/>
</dbReference>
<dbReference type="Gene3D" id="1.10.10.60">
    <property type="entry name" value="Homeodomain-like"/>
    <property type="match status" value="1"/>
</dbReference>
<keyword evidence="5" id="KW-1185">Reference proteome</keyword>
<proteinExistence type="predicted"/>
<dbReference type="Proteomes" id="UP000603200">
    <property type="component" value="Unassembled WGS sequence"/>
</dbReference>